<organism evidence="9 10">
    <name type="scientific">Hymenobacter telluris</name>
    <dbReference type="NCBI Taxonomy" id="2816474"/>
    <lineage>
        <taxon>Bacteria</taxon>
        <taxon>Pseudomonadati</taxon>
        <taxon>Bacteroidota</taxon>
        <taxon>Cytophagia</taxon>
        <taxon>Cytophagales</taxon>
        <taxon>Hymenobacteraceae</taxon>
        <taxon>Hymenobacter</taxon>
    </lineage>
</organism>
<dbReference type="GO" id="GO:0032259">
    <property type="term" value="P:methylation"/>
    <property type="evidence" value="ECO:0007669"/>
    <property type="project" value="UniProtKB-KW"/>
</dbReference>
<keyword evidence="2 6" id="KW-0808">Transferase</keyword>
<comment type="catalytic activity">
    <reaction evidence="5 8">
        <text>a 2'-deoxycytidine in DNA + S-adenosyl-L-methionine = a 5-methyl-2'-deoxycytidine in DNA + S-adenosyl-L-homocysteine + H(+)</text>
        <dbReference type="Rhea" id="RHEA:13681"/>
        <dbReference type="Rhea" id="RHEA-COMP:11369"/>
        <dbReference type="Rhea" id="RHEA-COMP:11370"/>
        <dbReference type="ChEBI" id="CHEBI:15378"/>
        <dbReference type="ChEBI" id="CHEBI:57856"/>
        <dbReference type="ChEBI" id="CHEBI:59789"/>
        <dbReference type="ChEBI" id="CHEBI:85452"/>
        <dbReference type="ChEBI" id="CHEBI:85454"/>
        <dbReference type="EC" id="2.1.1.37"/>
    </reaction>
</comment>
<dbReference type="GO" id="GO:0044027">
    <property type="term" value="P:negative regulation of gene expression via chromosomal CpG island methylation"/>
    <property type="evidence" value="ECO:0007669"/>
    <property type="project" value="TreeGrafter"/>
</dbReference>
<dbReference type="InterPro" id="IPR018117">
    <property type="entry name" value="C5_DNA_meth_AS"/>
</dbReference>
<comment type="similarity">
    <text evidence="6 7">Belongs to the class I-like SAM-binding methyltransferase superfamily. C5-methyltransferase family.</text>
</comment>
<protein>
    <recommendedName>
        <fullName evidence="8">Cytosine-specific methyltransferase</fullName>
        <ecNumber evidence="8">2.1.1.37</ecNumber>
    </recommendedName>
</protein>
<evidence type="ECO:0000256" key="8">
    <source>
        <dbReference type="RuleBase" id="RU000417"/>
    </source>
</evidence>
<dbReference type="SUPFAM" id="SSF53335">
    <property type="entry name" value="S-adenosyl-L-methionine-dependent methyltransferases"/>
    <property type="match status" value="1"/>
</dbReference>
<accession>A0A939J9A2</accession>
<evidence type="ECO:0000256" key="3">
    <source>
        <dbReference type="ARBA" id="ARBA00022691"/>
    </source>
</evidence>
<dbReference type="Gene3D" id="3.90.120.10">
    <property type="entry name" value="DNA Methylase, subunit A, domain 2"/>
    <property type="match status" value="1"/>
</dbReference>
<comment type="caution">
    <text evidence="9">The sequence shown here is derived from an EMBL/GenBank/DDBJ whole genome shotgun (WGS) entry which is preliminary data.</text>
</comment>
<dbReference type="PROSITE" id="PS00095">
    <property type="entry name" value="C5_MTASE_2"/>
    <property type="match status" value="1"/>
</dbReference>
<dbReference type="EMBL" id="JAFLQZ010000006">
    <property type="protein sequence ID" value="MBO0358599.1"/>
    <property type="molecule type" value="Genomic_DNA"/>
</dbReference>
<keyword evidence="10" id="KW-1185">Reference proteome</keyword>
<evidence type="ECO:0000256" key="7">
    <source>
        <dbReference type="RuleBase" id="RU000416"/>
    </source>
</evidence>
<name>A0A939J9A2_9BACT</name>
<dbReference type="InterPro" id="IPR029063">
    <property type="entry name" value="SAM-dependent_MTases_sf"/>
</dbReference>
<dbReference type="PANTHER" id="PTHR10629">
    <property type="entry name" value="CYTOSINE-SPECIFIC METHYLTRANSFERASE"/>
    <property type="match status" value="1"/>
</dbReference>
<dbReference type="Proteomes" id="UP000664144">
    <property type="component" value="Unassembled WGS sequence"/>
</dbReference>
<dbReference type="Gene3D" id="3.40.50.150">
    <property type="entry name" value="Vaccinia Virus protein VP39"/>
    <property type="match status" value="1"/>
</dbReference>
<proteinExistence type="inferred from homology"/>
<dbReference type="PRINTS" id="PR00105">
    <property type="entry name" value="C5METTRFRASE"/>
</dbReference>
<evidence type="ECO:0000313" key="10">
    <source>
        <dbReference type="Proteomes" id="UP000664144"/>
    </source>
</evidence>
<sequence>MKKPTVIDLFAGAGGLSEGFRQQGFNALAANDFDEFSARTFKVTHPETVFLPGPIQDIDAEDFLKAAKIEYGELDCLVGGPPCQAFSVYNHQRGMHDERSGLFKEYLRIVEGLNPKYIVIENVTGMSSVSEGQAIKEIKKGLIDLGYSNVDSKVLKAEDFGVPQERRRIIIIANRMGHEITWPEPTHVANGKPHVTVKDALSDLPVLDNGQGCDSAAVYPVPFNKATAYQRLMRKNNLFVSNHEAPKLSEVNLKRMQYVPQGGSWRDIPHELLPTGMKRAKRSDHTKRYGRLKEDGLSSTVLTKCDIHWGTFYHPNQERSITVREAARLQSFPDNYIFQGPRTEQFRQVGNAVPPLLAAAVAGEIKKYLLLTEEKCQLIQQQ</sequence>
<reference evidence="9" key="1">
    <citation type="submission" date="2021-03" db="EMBL/GenBank/DDBJ databases">
        <authorList>
            <person name="Kim M.K."/>
        </authorList>
    </citation>
    <scope>NUCLEOTIDE SEQUENCE</scope>
    <source>
        <strain evidence="9">BT186</strain>
    </source>
</reference>
<dbReference type="InterPro" id="IPR001525">
    <property type="entry name" value="C5_MeTfrase"/>
</dbReference>
<dbReference type="AlphaFoldDB" id="A0A939J9A2"/>
<dbReference type="PROSITE" id="PS00094">
    <property type="entry name" value="C5_MTASE_1"/>
    <property type="match status" value="1"/>
</dbReference>
<dbReference type="GO" id="GO:0009307">
    <property type="term" value="P:DNA restriction-modification system"/>
    <property type="evidence" value="ECO:0007669"/>
    <property type="project" value="UniProtKB-KW"/>
</dbReference>
<dbReference type="EC" id="2.1.1.37" evidence="8"/>
<dbReference type="GO" id="GO:0003677">
    <property type="term" value="F:DNA binding"/>
    <property type="evidence" value="ECO:0007669"/>
    <property type="project" value="TreeGrafter"/>
</dbReference>
<evidence type="ECO:0000256" key="6">
    <source>
        <dbReference type="PROSITE-ProRule" id="PRU01016"/>
    </source>
</evidence>
<evidence type="ECO:0000313" key="9">
    <source>
        <dbReference type="EMBL" id="MBO0358599.1"/>
    </source>
</evidence>
<dbReference type="Pfam" id="PF00145">
    <property type="entry name" value="DNA_methylase"/>
    <property type="match status" value="1"/>
</dbReference>
<gene>
    <name evidence="9" type="ORF">J0X19_11635</name>
</gene>
<dbReference type="RefSeq" id="WP_206984526.1">
    <property type="nucleotide sequence ID" value="NZ_JAFLQZ010000006.1"/>
</dbReference>
<dbReference type="PANTHER" id="PTHR10629:SF52">
    <property type="entry name" value="DNA (CYTOSINE-5)-METHYLTRANSFERASE 1"/>
    <property type="match status" value="1"/>
</dbReference>
<dbReference type="GO" id="GO:0003886">
    <property type="term" value="F:DNA (cytosine-5-)-methyltransferase activity"/>
    <property type="evidence" value="ECO:0007669"/>
    <property type="project" value="UniProtKB-EC"/>
</dbReference>
<feature type="active site" evidence="6">
    <location>
        <position position="83"/>
    </location>
</feature>
<evidence type="ECO:0000256" key="2">
    <source>
        <dbReference type="ARBA" id="ARBA00022679"/>
    </source>
</evidence>
<evidence type="ECO:0000256" key="1">
    <source>
        <dbReference type="ARBA" id="ARBA00022603"/>
    </source>
</evidence>
<evidence type="ECO:0000256" key="4">
    <source>
        <dbReference type="ARBA" id="ARBA00022747"/>
    </source>
</evidence>
<keyword evidence="4" id="KW-0680">Restriction system</keyword>
<dbReference type="InterPro" id="IPR031303">
    <property type="entry name" value="C5_meth_CS"/>
</dbReference>
<keyword evidence="1 6" id="KW-0489">Methyltransferase</keyword>
<evidence type="ECO:0000256" key="5">
    <source>
        <dbReference type="ARBA" id="ARBA00047422"/>
    </source>
</evidence>
<dbReference type="PROSITE" id="PS51679">
    <property type="entry name" value="SAM_MT_C5"/>
    <property type="match status" value="1"/>
</dbReference>
<dbReference type="InterPro" id="IPR050390">
    <property type="entry name" value="C5-Methyltransferase"/>
</dbReference>
<keyword evidence="3 6" id="KW-0949">S-adenosyl-L-methionine</keyword>
<dbReference type="NCBIfam" id="TIGR00675">
    <property type="entry name" value="dcm"/>
    <property type="match status" value="1"/>
</dbReference>